<feature type="transmembrane region" description="Helical" evidence="1">
    <location>
        <begin position="116"/>
        <end position="137"/>
    </location>
</feature>
<protein>
    <submittedName>
        <fullName evidence="2">Uncharacterized protein</fullName>
    </submittedName>
</protein>
<dbReference type="AlphaFoldDB" id="A0A165LVA2"/>
<evidence type="ECO:0000313" key="3">
    <source>
        <dbReference type="Proteomes" id="UP000077266"/>
    </source>
</evidence>
<feature type="transmembrane region" description="Helical" evidence="1">
    <location>
        <begin position="280"/>
        <end position="303"/>
    </location>
</feature>
<feature type="transmembrane region" description="Helical" evidence="1">
    <location>
        <begin position="244"/>
        <end position="265"/>
    </location>
</feature>
<accession>A0A165LVA2</accession>
<dbReference type="EMBL" id="KV425919">
    <property type="protein sequence ID" value="KZV98375.1"/>
    <property type="molecule type" value="Genomic_DNA"/>
</dbReference>
<name>A0A165LVA2_EXIGL</name>
<organism evidence="2 3">
    <name type="scientific">Exidia glandulosa HHB12029</name>
    <dbReference type="NCBI Taxonomy" id="1314781"/>
    <lineage>
        <taxon>Eukaryota</taxon>
        <taxon>Fungi</taxon>
        <taxon>Dikarya</taxon>
        <taxon>Basidiomycota</taxon>
        <taxon>Agaricomycotina</taxon>
        <taxon>Agaricomycetes</taxon>
        <taxon>Auriculariales</taxon>
        <taxon>Exidiaceae</taxon>
        <taxon>Exidia</taxon>
    </lineage>
</organism>
<evidence type="ECO:0000256" key="1">
    <source>
        <dbReference type="SAM" id="Phobius"/>
    </source>
</evidence>
<feature type="transmembrane region" description="Helical" evidence="1">
    <location>
        <begin position="202"/>
        <end position="224"/>
    </location>
</feature>
<sequence>METITIHRREDDFAIYATSIDKAIAGVESVYMIIGLVLFVLSVSTATRAQSLGRRSPFVAIAIALASFVIGCGLHIGAVALPYLIDNVQFRNPVSTLKILHSSDGLRGAGAFFDDFSHMAALSSAFLILWNRGAALLPRQRRLGSLGIDGKAMLDISLLVVLLIMAITAVTYAAVNTGLAAVTVPGITLGEIARREHTALSLLYVYVAITGVVVADVTVSALVLHRRVSRLNIRDAPTRYVASYLAPLWIIHFLYGLAIVIWSAWQTFHPTTSSSHNVEVVNIISAIEDGIVFFSISSIILMLGASRTAWRTVTDEAKPAHDFQNIRRSSTLNDDYQLDDMKG</sequence>
<dbReference type="InParanoid" id="A0A165LVA2"/>
<keyword evidence="1" id="KW-0812">Transmembrane</keyword>
<dbReference type="Proteomes" id="UP000077266">
    <property type="component" value="Unassembled WGS sequence"/>
</dbReference>
<gene>
    <name evidence="2" type="ORF">EXIGLDRAFT_728110</name>
</gene>
<keyword evidence="3" id="KW-1185">Reference proteome</keyword>
<feature type="transmembrane region" description="Helical" evidence="1">
    <location>
        <begin position="29"/>
        <end position="46"/>
    </location>
</feature>
<keyword evidence="1" id="KW-0472">Membrane</keyword>
<reference evidence="2 3" key="1">
    <citation type="journal article" date="2016" name="Mol. Biol. Evol.">
        <title>Comparative Genomics of Early-Diverging Mushroom-Forming Fungi Provides Insights into the Origins of Lignocellulose Decay Capabilities.</title>
        <authorList>
            <person name="Nagy L.G."/>
            <person name="Riley R."/>
            <person name="Tritt A."/>
            <person name="Adam C."/>
            <person name="Daum C."/>
            <person name="Floudas D."/>
            <person name="Sun H."/>
            <person name="Yadav J.S."/>
            <person name="Pangilinan J."/>
            <person name="Larsson K.H."/>
            <person name="Matsuura K."/>
            <person name="Barry K."/>
            <person name="Labutti K."/>
            <person name="Kuo R."/>
            <person name="Ohm R.A."/>
            <person name="Bhattacharya S.S."/>
            <person name="Shirouzu T."/>
            <person name="Yoshinaga Y."/>
            <person name="Martin F.M."/>
            <person name="Grigoriev I.V."/>
            <person name="Hibbett D.S."/>
        </authorList>
    </citation>
    <scope>NUCLEOTIDE SEQUENCE [LARGE SCALE GENOMIC DNA]</scope>
    <source>
        <strain evidence="2 3">HHB12029</strain>
    </source>
</reference>
<proteinExistence type="predicted"/>
<keyword evidence="1" id="KW-1133">Transmembrane helix</keyword>
<feature type="transmembrane region" description="Helical" evidence="1">
    <location>
        <begin position="158"/>
        <end position="182"/>
    </location>
</feature>
<evidence type="ECO:0000313" key="2">
    <source>
        <dbReference type="EMBL" id="KZV98375.1"/>
    </source>
</evidence>
<feature type="transmembrane region" description="Helical" evidence="1">
    <location>
        <begin position="58"/>
        <end position="85"/>
    </location>
</feature>